<keyword evidence="2" id="KW-1185">Reference proteome</keyword>
<gene>
    <name evidence="1" type="ORF">BSP38_003</name>
</gene>
<dbReference type="Proteomes" id="UP000260425">
    <property type="component" value="Segment"/>
</dbReference>
<reference evidence="1 2" key="1">
    <citation type="submission" date="2018-07" db="EMBL/GenBank/DDBJ databases">
        <title>Complete nucleotide sequence of Bacillus phage BSP38.</title>
        <authorList>
            <person name="Ghosh K."/>
            <person name="Kim K.-P."/>
        </authorList>
    </citation>
    <scope>NUCLEOTIDE SEQUENCE [LARGE SCALE GENOMIC DNA]</scope>
</reference>
<organismHost>
    <name type="scientific">Bacillus subtilis</name>
    <dbReference type="NCBI Taxonomy" id="1423"/>
</organismHost>
<evidence type="ECO:0000313" key="1">
    <source>
        <dbReference type="EMBL" id="AXH71045.1"/>
    </source>
</evidence>
<organism evidence="1 2">
    <name type="scientific">Bacillus phage BSP38</name>
    <dbReference type="NCBI Taxonomy" id="2283013"/>
    <lineage>
        <taxon>Viruses</taxon>
        <taxon>Duplodnaviria</taxon>
        <taxon>Heunggongvirae</taxon>
        <taxon>Uroviricota</taxon>
        <taxon>Caudoviricetes</taxon>
        <taxon>Herelleviridae</taxon>
        <taxon>Bastillevirinae</taxon>
        <taxon>Jeonjuvirus</taxon>
        <taxon>Jeonjuvirus BSP38</taxon>
    </lineage>
</organism>
<sequence length="123" mass="14682">MEMSKEEVREWIIKGLSEFAEWELLASSEKLADMEKVCTIALSNTRDLGKCFQNISKPLHLDEDDTPTIHYGLLFPEIRLYLEIRALHLMSSWCYYPRVVHEEEWSIERKAWFDMWGSFSNYK</sequence>
<accession>A0A345MJL3</accession>
<evidence type="ECO:0000313" key="2">
    <source>
        <dbReference type="Proteomes" id="UP000260425"/>
    </source>
</evidence>
<proteinExistence type="predicted"/>
<name>A0A345MJL3_BPBSP</name>
<protein>
    <submittedName>
        <fullName evidence="1">Uncharacterized protein</fullName>
    </submittedName>
</protein>
<dbReference type="EMBL" id="MH606185">
    <property type="protein sequence ID" value="AXH71045.1"/>
    <property type="molecule type" value="Genomic_DNA"/>
</dbReference>